<feature type="domain" description="MBD" evidence="7">
    <location>
        <begin position="3"/>
        <end position="73"/>
    </location>
</feature>
<dbReference type="InterPro" id="IPR001739">
    <property type="entry name" value="Methyl_CpG_DNA-bd"/>
</dbReference>
<dbReference type="GO" id="GO:0005634">
    <property type="term" value="C:nucleus"/>
    <property type="evidence" value="ECO:0007669"/>
    <property type="project" value="UniProtKB-SubCell"/>
</dbReference>
<dbReference type="PANTHER" id="PTHR33729">
    <property type="entry name" value="METHYL-CPG BINDING DOMAIN CONTAINING PROTEIN, EXPRESSED"/>
    <property type="match status" value="1"/>
</dbReference>
<feature type="compositionally biased region" description="Basic and acidic residues" evidence="6">
    <location>
        <begin position="291"/>
        <end position="302"/>
    </location>
</feature>
<dbReference type="InterPro" id="IPR039622">
    <property type="entry name" value="MBD10/11"/>
</dbReference>
<name>A0AAD5BMX0_AMBAR</name>
<dbReference type="Gene3D" id="3.30.890.10">
    <property type="entry name" value="Methyl-cpg-binding Protein 2, Chain A"/>
    <property type="match status" value="1"/>
</dbReference>
<dbReference type="PROSITE" id="PS50982">
    <property type="entry name" value="MBD"/>
    <property type="match status" value="1"/>
</dbReference>
<dbReference type="InterPro" id="IPR016177">
    <property type="entry name" value="DNA-bd_dom_sf"/>
</dbReference>
<reference evidence="8" key="1">
    <citation type="submission" date="2022-06" db="EMBL/GenBank/DDBJ databases">
        <title>Uncovering the hologenomic basis of an extraordinary plant invasion.</title>
        <authorList>
            <person name="Bieker V.C."/>
            <person name="Martin M.D."/>
            <person name="Gilbert T."/>
            <person name="Hodgins K."/>
            <person name="Battlay P."/>
            <person name="Petersen B."/>
            <person name="Wilson J."/>
        </authorList>
    </citation>
    <scope>NUCLEOTIDE SEQUENCE</scope>
    <source>
        <strain evidence="8">AA19_3_7</strain>
        <tissue evidence="8">Leaf</tissue>
    </source>
</reference>
<protein>
    <recommendedName>
        <fullName evidence="7">MBD domain-containing protein</fullName>
    </recommendedName>
</protein>
<dbReference type="Pfam" id="PF01429">
    <property type="entry name" value="MBD"/>
    <property type="match status" value="1"/>
</dbReference>
<keyword evidence="2" id="KW-0805">Transcription regulation</keyword>
<accession>A0AAD5BMX0</accession>
<evidence type="ECO:0000256" key="6">
    <source>
        <dbReference type="SAM" id="MobiDB-lite"/>
    </source>
</evidence>
<proteinExistence type="predicted"/>
<feature type="compositionally biased region" description="Basic and acidic residues" evidence="6">
    <location>
        <begin position="120"/>
        <end position="178"/>
    </location>
</feature>
<dbReference type="PANTHER" id="PTHR33729:SF20">
    <property type="entry name" value="DNA-BINDING DOMAIN-CONTAINING PROTEIN-RELATED"/>
    <property type="match status" value="1"/>
</dbReference>
<organism evidence="8 9">
    <name type="scientific">Ambrosia artemisiifolia</name>
    <name type="common">Common ragweed</name>
    <dbReference type="NCBI Taxonomy" id="4212"/>
    <lineage>
        <taxon>Eukaryota</taxon>
        <taxon>Viridiplantae</taxon>
        <taxon>Streptophyta</taxon>
        <taxon>Embryophyta</taxon>
        <taxon>Tracheophyta</taxon>
        <taxon>Spermatophyta</taxon>
        <taxon>Magnoliopsida</taxon>
        <taxon>eudicotyledons</taxon>
        <taxon>Gunneridae</taxon>
        <taxon>Pentapetalae</taxon>
        <taxon>asterids</taxon>
        <taxon>campanulids</taxon>
        <taxon>Asterales</taxon>
        <taxon>Asteraceae</taxon>
        <taxon>Asteroideae</taxon>
        <taxon>Heliantheae alliance</taxon>
        <taxon>Heliantheae</taxon>
        <taxon>Ambrosia</taxon>
    </lineage>
</organism>
<evidence type="ECO:0000313" key="8">
    <source>
        <dbReference type="EMBL" id="KAI7726322.1"/>
    </source>
</evidence>
<evidence type="ECO:0000256" key="5">
    <source>
        <dbReference type="ARBA" id="ARBA00023242"/>
    </source>
</evidence>
<evidence type="ECO:0000256" key="4">
    <source>
        <dbReference type="ARBA" id="ARBA00023163"/>
    </source>
</evidence>
<evidence type="ECO:0000256" key="3">
    <source>
        <dbReference type="ARBA" id="ARBA00023125"/>
    </source>
</evidence>
<sequence length="319" mass="34549">MASDEVVSLELPAPEGWKKTFLPKKAGTPKKNEIVFTAPTGEEITTKKQLDQYLKSHPGGPKISEFDWGTGETPRRSSRIVEKVKQAPPPVETEPVKKKARRSASKKDKKDKEPEEETGEKEKEDNTAAADVEMHEAEKADEKQKEASEKTAAEDSSKEDKDTNVPVEGEGKAEKDETPAEGICENPEAPPPEEAKPVTEVADENNKKEAPVEETKPVNEVVDVNEVNENNKGEAPVAQDQGKTENDGASATAEEAKEEIPHAHDQDKGETVTDGSAAAPAAEGQKGNVADADREANKKIEEGGEAAFENGCRVESHPW</sequence>
<keyword evidence="5" id="KW-0539">Nucleus</keyword>
<gene>
    <name evidence="8" type="ORF">M8C21_008120</name>
</gene>
<keyword evidence="4" id="KW-0804">Transcription</keyword>
<evidence type="ECO:0000313" key="9">
    <source>
        <dbReference type="Proteomes" id="UP001206925"/>
    </source>
</evidence>
<comment type="subcellular location">
    <subcellularLocation>
        <location evidence="1">Nucleus</location>
    </subcellularLocation>
</comment>
<evidence type="ECO:0000259" key="7">
    <source>
        <dbReference type="PROSITE" id="PS50982"/>
    </source>
</evidence>
<evidence type="ECO:0000256" key="1">
    <source>
        <dbReference type="ARBA" id="ARBA00004123"/>
    </source>
</evidence>
<comment type="caution">
    <text evidence="8">The sequence shown here is derived from an EMBL/GenBank/DDBJ whole genome shotgun (WGS) entry which is preliminary data.</text>
</comment>
<keyword evidence="9" id="KW-1185">Reference proteome</keyword>
<dbReference type="AlphaFoldDB" id="A0AAD5BMX0"/>
<dbReference type="Proteomes" id="UP001206925">
    <property type="component" value="Unassembled WGS sequence"/>
</dbReference>
<dbReference type="EMBL" id="JAMZMK010011711">
    <property type="protein sequence ID" value="KAI7726322.1"/>
    <property type="molecule type" value="Genomic_DNA"/>
</dbReference>
<keyword evidence="3" id="KW-0238">DNA-binding</keyword>
<dbReference type="GO" id="GO:0003677">
    <property type="term" value="F:DNA binding"/>
    <property type="evidence" value="ECO:0007669"/>
    <property type="project" value="UniProtKB-KW"/>
</dbReference>
<feature type="compositionally biased region" description="Basic and acidic residues" evidence="6">
    <location>
        <begin position="204"/>
        <end position="217"/>
    </location>
</feature>
<feature type="region of interest" description="Disordered" evidence="6">
    <location>
        <begin position="53"/>
        <end position="319"/>
    </location>
</feature>
<feature type="compositionally biased region" description="Basic and acidic residues" evidence="6">
    <location>
        <begin position="73"/>
        <end position="85"/>
    </location>
</feature>
<feature type="compositionally biased region" description="Basic and acidic residues" evidence="6">
    <location>
        <begin position="254"/>
        <end position="271"/>
    </location>
</feature>
<feature type="compositionally biased region" description="Low complexity" evidence="6">
    <location>
        <begin position="218"/>
        <end position="230"/>
    </location>
</feature>
<evidence type="ECO:0000256" key="2">
    <source>
        <dbReference type="ARBA" id="ARBA00023015"/>
    </source>
</evidence>
<dbReference type="SUPFAM" id="SSF54171">
    <property type="entry name" value="DNA-binding domain"/>
    <property type="match status" value="1"/>
</dbReference>